<dbReference type="EMBL" id="MQUQ01000005">
    <property type="protein sequence ID" value="OLZ53436.1"/>
    <property type="molecule type" value="Genomic_DNA"/>
</dbReference>
<dbReference type="Proteomes" id="UP000187486">
    <property type="component" value="Unassembled WGS sequence"/>
</dbReference>
<evidence type="ECO:0000313" key="2">
    <source>
        <dbReference type="EMBL" id="OLZ53436.1"/>
    </source>
</evidence>
<sequence>MTGIETTREFERRMWRVWSDRPCPDTSRAGGWIRWVRVTRGLSADEVADRADISTQFIYELERGRRRLESTEKALRLADALNQDPLRFMLRVLADILEDQAFYVPEIGERV</sequence>
<accession>A0A1R0KWU1</accession>
<keyword evidence="3" id="KW-1185">Reference proteome</keyword>
<dbReference type="InterPro" id="IPR001387">
    <property type="entry name" value="Cro/C1-type_HTH"/>
</dbReference>
<dbReference type="SMART" id="SM00530">
    <property type="entry name" value="HTH_XRE"/>
    <property type="match status" value="1"/>
</dbReference>
<evidence type="ECO:0000259" key="1">
    <source>
        <dbReference type="PROSITE" id="PS50943"/>
    </source>
</evidence>
<dbReference type="GO" id="GO:0003677">
    <property type="term" value="F:DNA binding"/>
    <property type="evidence" value="ECO:0007669"/>
    <property type="project" value="InterPro"/>
</dbReference>
<protein>
    <recommendedName>
        <fullName evidence="1">HTH cro/C1-type domain-containing protein</fullName>
    </recommendedName>
</protein>
<proteinExistence type="predicted"/>
<dbReference type="Pfam" id="PF13560">
    <property type="entry name" value="HTH_31"/>
    <property type="match status" value="1"/>
</dbReference>
<evidence type="ECO:0000313" key="3">
    <source>
        <dbReference type="Proteomes" id="UP000187486"/>
    </source>
</evidence>
<comment type="caution">
    <text evidence="2">The sequence shown here is derived from an EMBL/GenBank/DDBJ whole genome shotgun (WGS) entry which is preliminary data.</text>
</comment>
<name>A0A1R0KWU1_9PSEU</name>
<dbReference type="STRING" id="76021.BS329_11615"/>
<dbReference type="PROSITE" id="PS50943">
    <property type="entry name" value="HTH_CROC1"/>
    <property type="match status" value="1"/>
</dbReference>
<dbReference type="CDD" id="cd00093">
    <property type="entry name" value="HTH_XRE"/>
    <property type="match status" value="1"/>
</dbReference>
<dbReference type="SUPFAM" id="SSF47413">
    <property type="entry name" value="lambda repressor-like DNA-binding domains"/>
    <property type="match status" value="1"/>
</dbReference>
<gene>
    <name evidence="2" type="ORF">BS329_11615</name>
</gene>
<dbReference type="InterPro" id="IPR010982">
    <property type="entry name" value="Lambda_DNA-bd_dom_sf"/>
</dbReference>
<dbReference type="Gene3D" id="1.10.260.40">
    <property type="entry name" value="lambda repressor-like DNA-binding domains"/>
    <property type="match status" value="1"/>
</dbReference>
<reference evidence="2 3" key="1">
    <citation type="submission" date="2016-01" db="EMBL/GenBank/DDBJ databases">
        <title>Amycolatopsis coloradensis genome sequencing and assembly.</title>
        <authorList>
            <person name="Mayilraj S."/>
        </authorList>
    </citation>
    <scope>NUCLEOTIDE SEQUENCE [LARGE SCALE GENOMIC DNA]</scope>
    <source>
        <strain evidence="2 3">DSM 44225</strain>
    </source>
</reference>
<feature type="domain" description="HTH cro/C1-type" evidence="1">
    <location>
        <begin position="33"/>
        <end position="88"/>
    </location>
</feature>
<organism evidence="2 3">
    <name type="scientific">Amycolatopsis coloradensis</name>
    <dbReference type="NCBI Taxonomy" id="76021"/>
    <lineage>
        <taxon>Bacteria</taxon>
        <taxon>Bacillati</taxon>
        <taxon>Actinomycetota</taxon>
        <taxon>Actinomycetes</taxon>
        <taxon>Pseudonocardiales</taxon>
        <taxon>Pseudonocardiaceae</taxon>
        <taxon>Amycolatopsis</taxon>
    </lineage>
</organism>
<dbReference type="AlphaFoldDB" id="A0A1R0KWU1"/>